<gene>
    <name evidence="1" type="ORF">Pan216_32010</name>
</gene>
<name>A0A518B5T8_9BACT</name>
<evidence type="ECO:0000313" key="2">
    <source>
        <dbReference type="Proteomes" id="UP000317093"/>
    </source>
</evidence>
<dbReference type="KEGG" id="knv:Pan216_32010"/>
<accession>A0A518B5T8</accession>
<protein>
    <submittedName>
        <fullName evidence="1">Uncharacterized protein</fullName>
    </submittedName>
</protein>
<dbReference type="Proteomes" id="UP000317093">
    <property type="component" value="Chromosome"/>
</dbReference>
<sequence>MTNAGDQPEVDKYHRTFAATCNNLAWTLSSKKRTRAEDAEMLNAAHASAYHWHLIGDDINRMRATMLLAEVHAALGMGPTALAYANEMRDYFLGHETPDWELAFTHAVHAHAAHAAGEKQAYAESYQKAKKAIDAISDPNDREIVEETFRQIPSS</sequence>
<proteinExistence type="predicted"/>
<organism evidence="1 2">
    <name type="scientific">Kolteria novifilia</name>
    <dbReference type="NCBI Taxonomy" id="2527975"/>
    <lineage>
        <taxon>Bacteria</taxon>
        <taxon>Pseudomonadati</taxon>
        <taxon>Planctomycetota</taxon>
        <taxon>Planctomycetia</taxon>
        <taxon>Kolteriales</taxon>
        <taxon>Kolteriaceae</taxon>
        <taxon>Kolteria</taxon>
    </lineage>
</organism>
<reference evidence="1 2" key="1">
    <citation type="submission" date="2019-02" db="EMBL/GenBank/DDBJ databases">
        <title>Deep-cultivation of Planctomycetes and their phenomic and genomic characterization uncovers novel biology.</title>
        <authorList>
            <person name="Wiegand S."/>
            <person name="Jogler M."/>
            <person name="Boedeker C."/>
            <person name="Pinto D."/>
            <person name="Vollmers J."/>
            <person name="Rivas-Marin E."/>
            <person name="Kohn T."/>
            <person name="Peeters S.H."/>
            <person name="Heuer A."/>
            <person name="Rast P."/>
            <person name="Oberbeckmann S."/>
            <person name="Bunk B."/>
            <person name="Jeske O."/>
            <person name="Meyerdierks A."/>
            <person name="Storesund J.E."/>
            <person name="Kallscheuer N."/>
            <person name="Luecker S."/>
            <person name="Lage O.M."/>
            <person name="Pohl T."/>
            <person name="Merkel B.J."/>
            <person name="Hornburger P."/>
            <person name="Mueller R.-W."/>
            <person name="Bruemmer F."/>
            <person name="Labrenz M."/>
            <person name="Spormann A.M."/>
            <person name="Op den Camp H."/>
            <person name="Overmann J."/>
            <person name="Amann R."/>
            <person name="Jetten M.S.M."/>
            <person name="Mascher T."/>
            <person name="Medema M.H."/>
            <person name="Devos D.P."/>
            <person name="Kaster A.-K."/>
            <person name="Ovreas L."/>
            <person name="Rohde M."/>
            <person name="Galperin M.Y."/>
            <person name="Jogler C."/>
        </authorList>
    </citation>
    <scope>NUCLEOTIDE SEQUENCE [LARGE SCALE GENOMIC DNA]</scope>
    <source>
        <strain evidence="1 2">Pan216</strain>
    </source>
</reference>
<evidence type="ECO:0000313" key="1">
    <source>
        <dbReference type="EMBL" id="QDU62334.1"/>
    </source>
</evidence>
<dbReference type="OrthoDB" id="215178at2"/>
<keyword evidence="2" id="KW-1185">Reference proteome</keyword>
<dbReference type="RefSeq" id="WP_145259012.1">
    <property type="nucleotide sequence ID" value="NZ_CP036279.1"/>
</dbReference>
<dbReference type="EMBL" id="CP036279">
    <property type="protein sequence ID" value="QDU62334.1"/>
    <property type="molecule type" value="Genomic_DNA"/>
</dbReference>
<dbReference type="AlphaFoldDB" id="A0A518B5T8"/>